<dbReference type="Proteomes" id="UP001060085">
    <property type="component" value="Linkage Group LG06"/>
</dbReference>
<sequence length="81" mass="9699">MKKKLYIFVLLQGILVERFSKNNELEELHKHLYLIYIERFHEAKRKAQEEAAGMNHGHAYRARSEIAHLRAESSWTYLVED</sequence>
<organism evidence="1 2">
    <name type="scientific">Catharanthus roseus</name>
    <name type="common">Madagascar periwinkle</name>
    <name type="synonym">Vinca rosea</name>
    <dbReference type="NCBI Taxonomy" id="4058"/>
    <lineage>
        <taxon>Eukaryota</taxon>
        <taxon>Viridiplantae</taxon>
        <taxon>Streptophyta</taxon>
        <taxon>Embryophyta</taxon>
        <taxon>Tracheophyta</taxon>
        <taxon>Spermatophyta</taxon>
        <taxon>Magnoliopsida</taxon>
        <taxon>eudicotyledons</taxon>
        <taxon>Gunneridae</taxon>
        <taxon>Pentapetalae</taxon>
        <taxon>asterids</taxon>
        <taxon>lamiids</taxon>
        <taxon>Gentianales</taxon>
        <taxon>Apocynaceae</taxon>
        <taxon>Rauvolfioideae</taxon>
        <taxon>Vinceae</taxon>
        <taxon>Catharanthinae</taxon>
        <taxon>Catharanthus</taxon>
    </lineage>
</organism>
<protein>
    <submittedName>
        <fullName evidence="1">Uncharacterized protein</fullName>
    </submittedName>
</protein>
<proteinExistence type="predicted"/>
<gene>
    <name evidence="1" type="ORF">M9H77_26534</name>
</gene>
<comment type="caution">
    <text evidence="1">The sequence shown here is derived from an EMBL/GenBank/DDBJ whole genome shotgun (WGS) entry which is preliminary data.</text>
</comment>
<keyword evidence="2" id="KW-1185">Reference proteome</keyword>
<evidence type="ECO:0000313" key="1">
    <source>
        <dbReference type="EMBL" id="KAI5657741.1"/>
    </source>
</evidence>
<dbReference type="EMBL" id="CM044706">
    <property type="protein sequence ID" value="KAI5657741.1"/>
    <property type="molecule type" value="Genomic_DNA"/>
</dbReference>
<evidence type="ECO:0000313" key="2">
    <source>
        <dbReference type="Proteomes" id="UP001060085"/>
    </source>
</evidence>
<reference evidence="2" key="1">
    <citation type="journal article" date="2023" name="Nat. Plants">
        <title>Single-cell RNA sequencing provides a high-resolution roadmap for understanding the multicellular compartmentation of specialized metabolism.</title>
        <authorList>
            <person name="Sun S."/>
            <person name="Shen X."/>
            <person name="Li Y."/>
            <person name="Li Y."/>
            <person name="Wang S."/>
            <person name="Li R."/>
            <person name="Zhang H."/>
            <person name="Shen G."/>
            <person name="Guo B."/>
            <person name="Wei J."/>
            <person name="Xu J."/>
            <person name="St-Pierre B."/>
            <person name="Chen S."/>
            <person name="Sun C."/>
        </authorList>
    </citation>
    <scope>NUCLEOTIDE SEQUENCE [LARGE SCALE GENOMIC DNA]</scope>
</reference>
<accession>A0ACC0AAY7</accession>
<name>A0ACC0AAY7_CATRO</name>